<dbReference type="CDD" id="cd00293">
    <property type="entry name" value="USP-like"/>
    <property type="match status" value="1"/>
</dbReference>
<dbReference type="PRINTS" id="PR01438">
    <property type="entry name" value="UNVRSLSTRESS"/>
</dbReference>
<organism evidence="3 4">
    <name type="scientific">Arthrobacter livingstonensis</name>
    <dbReference type="NCBI Taxonomy" id="670078"/>
    <lineage>
        <taxon>Bacteria</taxon>
        <taxon>Bacillati</taxon>
        <taxon>Actinomycetota</taxon>
        <taxon>Actinomycetes</taxon>
        <taxon>Micrococcales</taxon>
        <taxon>Micrococcaceae</taxon>
        <taxon>Arthrobacter</taxon>
    </lineage>
</organism>
<evidence type="ECO:0000259" key="2">
    <source>
        <dbReference type="Pfam" id="PF00582"/>
    </source>
</evidence>
<dbReference type="SUPFAM" id="SSF52402">
    <property type="entry name" value="Adenine nucleotide alpha hydrolases-like"/>
    <property type="match status" value="1"/>
</dbReference>
<gene>
    <name evidence="3" type="ORF">CVV68_21005</name>
</gene>
<proteinExistence type="inferred from homology"/>
<keyword evidence="4" id="KW-1185">Reference proteome</keyword>
<dbReference type="EMBL" id="QJVD01000040">
    <property type="protein sequence ID" value="PYI64745.1"/>
    <property type="molecule type" value="Genomic_DNA"/>
</dbReference>
<evidence type="ECO:0000256" key="1">
    <source>
        <dbReference type="ARBA" id="ARBA00008791"/>
    </source>
</evidence>
<accession>A0A2V5L0X3</accession>
<dbReference type="InterPro" id="IPR014729">
    <property type="entry name" value="Rossmann-like_a/b/a_fold"/>
</dbReference>
<comment type="caution">
    <text evidence="3">The sequence shown here is derived from an EMBL/GenBank/DDBJ whole genome shotgun (WGS) entry which is preliminary data.</text>
</comment>
<dbReference type="Proteomes" id="UP000247832">
    <property type="component" value="Unassembled WGS sequence"/>
</dbReference>
<dbReference type="PANTHER" id="PTHR46553">
    <property type="entry name" value="ADENINE NUCLEOTIDE ALPHA HYDROLASES-LIKE SUPERFAMILY PROTEIN"/>
    <property type="match status" value="1"/>
</dbReference>
<dbReference type="AlphaFoldDB" id="A0A2V5L0X3"/>
<name>A0A2V5L0X3_9MICC</name>
<dbReference type="OrthoDB" id="6174426at2"/>
<dbReference type="Pfam" id="PF00582">
    <property type="entry name" value="Usp"/>
    <property type="match status" value="1"/>
</dbReference>
<dbReference type="Gene3D" id="3.40.50.620">
    <property type="entry name" value="HUPs"/>
    <property type="match status" value="1"/>
</dbReference>
<evidence type="ECO:0000313" key="3">
    <source>
        <dbReference type="EMBL" id="PYI64745.1"/>
    </source>
</evidence>
<sequence>MSANHKADTFVVGVDGSVSSIEALRQAVWLAKPLGAQVEALTCWNFPSVYEAPYALGTFDFEGAAQKILDAAIESAFGLDWPGNLTTHLLQGSARPALIEASRDAALLVLGRRGFGGFRGLLMGSVSSACTAHAHCPVLVVHASDAGAHDA</sequence>
<protein>
    <submittedName>
        <fullName evidence="3">Universal stress protein UspA</fullName>
    </submittedName>
</protein>
<comment type="similarity">
    <text evidence="1">Belongs to the universal stress protein A family.</text>
</comment>
<reference evidence="3 4" key="1">
    <citation type="submission" date="2018-05" db="EMBL/GenBank/DDBJ databases">
        <title>Genetic diversity of glacier-inhabiting Cryobacterium bacteria in China and description of Cryobacterium mengkeensis sp. nov. and Arthrobacter glacialis sp. nov.</title>
        <authorList>
            <person name="Liu Q."/>
            <person name="Xin Y.-H."/>
        </authorList>
    </citation>
    <scope>NUCLEOTIDE SEQUENCE [LARGE SCALE GENOMIC DNA]</scope>
    <source>
        <strain evidence="3 4">LI2</strain>
    </source>
</reference>
<feature type="domain" description="UspA" evidence="2">
    <location>
        <begin position="9"/>
        <end position="142"/>
    </location>
</feature>
<dbReference type="InterPro" id="IPR006015">
    <property type="entry name" value="Universal_stress_UspA"/>
</dbReference>
<dbReference type="PANTHER" id="PTHR46553:SF3">
    <property type="entry name" value="ADENINE NUCLEOTIDE ALPHA HYDROLASES-LIKE SUPERFAMILY PROTEIN"/>
    <property type="match status" value="1"/>
</dbReference>
<dbReference type="RefSeq" id="WP_110502948.1">
    <property type="nucleotide sequence ID" value="NZ_QJVD01000040.1"/>
</dbReference>
<dbReference type="InterPro" id="IPR006016">
    <property type="entry name" value="UspA"/>
</dbReference>
<evidence type="ECO:0000313" key="4">
    <source>
        <dbReference type="Proteomes" id="UP000247832"/>
    </source>
</evidence>